<dbReference type="AlphaFoldDB" id="A0A1D2MB03"/>
<evidence type="ECO:0000256" key="4">
    <source>
        <dbReference type="ARBA" id="ARBA00023054"/>
    </source>
</evidence>
<dbReference type="OrthoDB" id="166134at2759"/>
<sequence length="629" mass="71068">RMRRRANRLRMLEEQCHVLHQRLLASTARSEVMSTKLAQLHDHYGPSGSSTGTPSDEQTHDHGDDTSQIQDEAHAIAPTDEETSTSTDTAYVSGPEKENNSRDEDLKPEIVTQSDPLQESTNCPEMSVPRSEEIINASQNSNINEASPSTENNIPTNDAIQQTQGHNCVLSTTVVDQVRDASAVSTDDNDNMQIVPIQIRDDVSPEVIVPSTLLPAIAITSSPSPVPDVPIKSQDPESNESGPSNNQNDITPQSEQSRVTEEEQQQHQQSQQQHESDTPEIQQAAEVQLEEVVPIQETAVVQHFPSTTEEEANEFAAVQIRPEFLRILQEADEATNANSLDWMPTLLTITHNVALLRLDPEIPSSQSTGNSRSLSESLRIEIPRQSPSPPPVPATRSRRGPHAHTSTDIHTEDTSAEEGDEPMPAYAKDPGFLSRLIIKQLPKRLQLLKNENHTLQMEKAEAKMRMKEIKRQLEKQQELAITLDAQIEDKNLIEFELREEMEKKEKVIEELQMEIDESRDYVEELKREKDDIEAYYKLLLEEKTDMDQRKAPLESAKTCNNCKRTFNIISRRKSHCKICGRVFCKDCAIPREPNKRSQKRPRLCTRCHLRRQRLAVLVSESRQSAEQLS</sequence>
<dbReference type="InterPro" id="IPR000306">
    <property type="entry name" value="Znf_FYVE"/>
</dbReference>
<dbReference type="PROSITE" id="PS50178">
    <property type="entry name" value="ZF_FYVE"/>
    <property type="match status" value="1"/>
</dbReference>
<dbReference type="InterPro" id="IPR047335">
    <property type="entry name" value="RUFY1-3"/>
</dbReference>
<evidence type="ECO:0000256" key="5">
    <source>
        <dbReference type="PROSITE-ProRule" id="PRU00091"/>
    </source>
</evidence>
<dbReference type="Proteomes" id="UP000094527">
    <property type="component" value="Unassembled WGS sequence"/>
</dbReference>
<gene>
    <name evidence="9" type="ORF">Ocin01_16592</name>
</gene>
<keyword evidence="3" id="KW-0862">Zinc</keyword>
<dbReference type="InterPro" id="IPR013083">
    <property type="entry name" value="Znf_RING/FYVE/PHD"/>
</dbReference>
<dbReference type="InterPro" id="IPR011011">
    <property type="entry name" value="Znf_FYVE_PHD"/>
</dbReference>
<feature type="compositionally biased region" description="Polar residues" evidence="7">
    <location>
        <begin position="363"/>
        <end position="376"/>
    </location>
</feature>
<feature type="non-terminal residue" evidence="9">
    <location>
        <position position="1"/>
    </location>
</feature>
<protein>
    <submittedName>
        <fullName evidence="9">FYVE and coiled-coil domain-containing protein 1</fullName>
    </submittedName>
</protein>
<dbReference type="CDD" id="cd00065">
    <property type="entry name" value="FYVE_like_SF"/>
    <property type="match status" value="1"/>
</dbReference>
<feature type="domain" description="FYVE-type" evidence="8">
    <location>
        <begin position="553"/>
        <end position="612"/>
    </location>
</feature>
<dbReference type="SUPFAM" id="SSF57903">
    <property type="entry name" value="FYVE/PHD zinc finger"/>
    <property type="match status" value="1"/>
</dbReference>
<feature type="compositionally biased region" description="Polar residues" evidence="7">
    <location>
        <begin position="239"/>
        <end position="257"/>
    </location>
</feature>
<evidence type="ECO:0000259" key="8">
    <source>
        <dbReference type="PROSITE" id="PS50178"/>
    </source>
</evidence>
<evidence type="ECO:0000256" key="7">
    <source>
        <dbReference type="SAM" id="MobiDB-lite"/>
    </source>
</evidence>
<feature type="coiled-coil region" evidence="6">
    <location>
        <begin position="445"/>
        <end position="542"/>
    </location>
</feature>
<evidence type="ECO:0000256" key="1">
    <source>
        <dbReference type="ARBA" id="ARBA00022723"/>
    </source>
</evidence>
<dbReference type="EMBL" id="LJIJ01002177">
    <property type="protein sequence ID" value="ODM90092.1"/>
    <property type="molecule type" value="Genomic_DNA"/>
</dbReference>
<evidence type="ECO:0000256" key="6">
    <source>
        <dbReference type="SAM" id="Coils"/>
    </source>
</evidence>
<dbReference type="Pfam" id="PF01363">
    <property type="entry name" value="FYVE"/>
    <property type="match status" value="1"/>
</dbReference>
<feature type="compositionally biased region" description="Low complexity" evidence="7">
    <location>
        <begin position="45"/>
        <end position="55"/>
    </location>
</feature>
<keyword evidence="4 6" id="KW-0175">Coiled coil</keyword>
<evidence type="ECO:0000256" key="3">
    <source>
        <dbReference type="ARBA" id="ARBA00022833"/>
    </source>
</evidence>
<evidence type="ECO:0000313" key="10">
    <source>
        <dbReference type="Proteomes" id="UP000094527"/>
    </source>
</evidence>
<comment type="caution">
    <text evidence="9">The sequence shown here is derived from an EMBL/GenBank/DDBJ whole genome shotgun (WGS) entry which is preliminary data.</text>
</comment>
<keyword evidence="10" id="KW-1185">Reference proteome</keyword>
<feature type="region of interest" description="Disordered" evidence="7">
    <location>
        <begin position="362"/>
        <end position="422"/>
    </location>
</feature>
<dbReference type="Gene3D" id="3.30.40.10">
    <property type="entry name" value="Zinc/RING finger domain, C3HC4 (zinc finger)"/>
    <property type="match status" value="1"/>
</dbReference>
<evidence type="ECO:0000256" key="2">
    <source>
        <dbReference type="ARBA" id="ARBA00022771"/>
    </source>
</evidence>
<dbReference type="PANTHER" id="PTHR45956:SF6">
    <property type="entry name" value="RUN DOMAIN-CONTAINING PROTEIN"/>
    <property type="match status" value="1"/>
</dbReference>
<dbReference type="GO" id="GO:0008270">
    <property type="term" value="F:zinc ion binding"/>
    <property type="evidence" value="ECO:0007669"/>
    <property type="project" value="UniProtKB-KW"/>
</dbReference>
<feature type="compositionally biased region" description="Basic and acidic residues" evidence="7">
    <location>
        <begin position="95"/>
        <end position="108"/>
    </location>
</feature>
<dbReference type="InterPro" id="IPR017455">
    <property type="entry name" value="Znf_FYVE-rel"/>
</dbReference>
<keyword evidence="2 5" id="KW-0863">Zinc-finger</keyword>
<feature type="compositionally biased region" description="Polar residues" evidence="7">
    <location>
        <begin position="111"/>
        <end position="124"/>
    </location>
</feature>
<reference evidence="9 10" key="1">
    <citation type="journal article" date="2016" name="Genome Biol. Evol.">
        <title>Gene Family Evolution Reflects Adaptation to Soil Environmental Stressors in the Genome of the Collembolan Orchesella cincta.</title>
        <authorList>
            <person name="Faddeeva-Vakhrusheva A."/>
            <person name="Derks M.F."/>
            <person name="Anvar S.Y."/>
            <person name="Agamennone V."/>
            <person name="Suring W."/>
            <person name="Smit S."/>
            <person name="van Straalen N.M."/>
            <person name="Roelofs D."/>
        </authorList>
    </citation>
    <scope>NUCLEOTIDE SEQUENCE [LARGE SCALE GENOMIC DNA]</scope>
    <source>
        <tissue evidence="9">Mixed pool</tissue>
    </source>
</reference>
<dbReference type="SMART" id="SM00064">
    <property type="entry name" value="FYVE"/>
    <property type="match status" value="1"/>
</dbReference>
<evidence type="ECO:0000313" key="9">
    <source>
        <dbReference type="EMBL" id="ODM90092.1"/>
    </source>
</evidence>
<keyword evidence="1" id="KW-0479">Metal-binding</keyword>
<dbReference type="PANTHER" id="PTHR45956">
    <property type="entry name" value="RUN AND FYVE DOMAIN-CONTAINING PROTEIN 2-LIKE PROTEIN"/>
    <property type="match status" value="1"/>
</dbReference>
<dbReference type="STRING" id="48709.A0A1D2MB03"/>
<feature type="region of interest" description="Disordered" evidence="7">
    <location>
        <begin position="218"/>
        <end position="281"/>
    </location>
</feature>
<accession>A0A1D2MB03</accession>
<organism evidence="9 10">
    <name type="scientific">Orchesella cincta</name>
    <name type="common">Springtail</name>
    <name type="synonym">Podura cincta</name>
    <dbReference type="NCBI Taxonomy" id="48709"/>
    <lineage>
        <taxon>Eukaryota</taxon>
        <taxon>Metazoa</taxon>
        <taxon>Ecdysozoa</taxon>
        <taxon>Arthropoda</taxon>
        <taxon>Hexapoda</taxon>
        <taxon>Collembola</taxon>
        <taxon>Entomobryomorpha</taxon>
        <taxon>Entomobryoidea</taxon>
        <taxon>Orchesellidae</taxon>
        <taxon>Orchesellinae</taxon>
        <taxon>Orchesella</taxon>
    </lineage>
</organism>
<proteinExistence type="predicted"/>
<name>A0A1D2MB03_ORCCI</name>
<feature type="region of interest" description="Disordered" evidence="7">
    <location>
        <begin position="41"/>
        <end position="125"/>
    </location>
</feature>